<sequence>MVTTYPLRRAVALAAALLLVPALPVVAAAPASAAADPVPVYLDAHYSFGERAADLVSRMTLPEKVLQLHTNNAPAIPRLGVQQYTYWSEGQHGINRLGADVAGGSQGSVDNVHATSFPTNFASSMSWDPALMYRETTAISDEARGFLDKSLFGTGQNNLGPSADDYGSLTYWAPTVNLDRDPRWGRTDESFGEDPYLVGRMAGAYVEGYQGQGTPYLKVAATAKHFALNNVEDTRNRGSSDTTDANLRDYYLRQFQSLIEDADVSGLMTSYNAINGTPSPADTYTTDAIARRTYGLDGYVTSDCGAVGDIWNPGSHNWAPPGWTTATTGGRAVWTQTATGKQVPAPAGGQAYALRAGTDVNCTGDEATLSNIQAAIQGGILSEGVVDQALVHLFTLRMRTGEFDPPARVAYTKITKEQIESPAHQTLARSVAANSLVLLKNEGGLLPADPAALHDVVIVGDLAGTVTLGGYSGDPTHRVSPVQGITDAVKAADPAATVTFDPCGTSTTATAPAACSAATQDAIRTAGLVVVFVGTDGKISGEGNDRDNLAIPGNYRSLIDQVHALGNPRTALAMQTNGPIAIADVQDDFPAIVFSGYNGQAQGDALADVLFGAQNPSGRLNFTWYRDDSQLPAMENYGLAPGETNGLGRTYQDFTGTPTYPFGYGLSYTDFRYAGLSVPSRADANDTVDVRVSVTNTGSVPGATVAQIYVASPPVAGRELPIKRLAGFAKTKVLQPGRTERLAVPVKISDLSFWDERNDRDVVQPGVYQFQVATDAAHVVAQSAVRVSGRIAPRVTGVTVEPGQIVYRPGDRLDLTGVNPWIGDDTAQAAQHVAADHVVEAAQSDHSFADLRHAHVTYRSSDPRVATVTSRGLVTAHSNGAATISATVDGVTGSAPIVVRTPFAISAPAIAQAGGDFTATTSMPNPAGGVTLRTVTFALGLPAGWTATTETPATFRTVPPGRNVATTWTVHVPAGAAPAEVDLAGSVTFTDDTGRHTVGGSTRVSLPYPSLAAAYNNTGISDDANPSAGSLDGGALSYSAQALAAANPALRPGESVTHDGTTFTWPDVAPGTPDNVVASGQTIAVSGTGPTLGIVGAANNGTASGAGTIVYADGTTQPYELSFNDWWSNSPAPGSDILTSTSYINSTGGRVNQRVSMYFAAIPLDQTKAVKYVTLPEVSHGPVSGLAMHIFALAVNRPLTLTVPAMASPGDVLTATTSLPNGAGSPPLSDVAVTVTAPDGWTVEATAPSTFPTLPGGASATTTWKVSVPAGAVPGAYPLTATAAFTEDGTARHSTVTATVSLPYASFAAALDNPGISDDGDQTKGSLDGGGYSLSAQALAAAGLTPGGTFTHDGIAFAWPGGSPGEPDNIVANGQTVPVSGAGARLGIVGTSTYGEATGTAVVTYTDGSTQKFTLDFNDWWNNNPTGGGDTLATMPQVNTANGSIVQNISLYAMTVPLTEGKTVRYLTLPAISDGAHPGTTAMHVFAAAVGP</sequence>
<comment type="similarity">
    <text evidence="1">Belongs to the glycosyl hydrolase 3 family.</text>
</comment>
<dbReference type="Gene3D" id="2.60.40.1080">
    <property type="match status" value="1"/>
</dbReference>
<dbReference type="SUPFAM" id="SSF49373">
    <property type="entry name" value="Invasin/intimin cell-adhesion fragments"/>
    <property type="match status" value="1"/>
</dbReference>
<dbReference type="Pfam" id="PF14310">
    <property type="entry name" value="Fn3-like"/>
    <property type="match status" value="1"/>
</dbReference>
<comment type="caution">
    <text evidence="6">The sequence shown here is derived from an EMBL/GenBank/DDBJ whole genome shotgun (WGS) entry which is preliminary data.</text>
</comment>
<keyword evidence="7" id="KW-1185">Reference proteome</keyword>
<evidence type="ECO:0000256" key="2">
    <source>
        <dbReference type="ARBA" id="ARBA00022729"/>
    </source>
</evidence>
<evidence type="ECO:0000256" key="4">
    <source>
        <dbReference type="SAM" id="SignalP"/>
    </source>
</evidence>
<feature type="domain" description="Fibronectin type III-like" evidence="5">
    <location>
        <begin position="704"/>
        <end position="776"/>
    </location>
</feature>
<feature type="chain" id="PRO_5046048386" evidence="4">
    <location>
        <begin position="28"/>
        <end position="1492"/>
    </location>
</feature>
<organism evidence="6 7">
    <name type="scientific">Paractinoplanes globisporus</name>
    <dbReference type="NCBI Taxonomy" id="113565"/>
    <lineage>
        <taxon>Bacteria</taxon>
        <taxon>Bacillati</taxon>
        <taxon>Actinomycetota</taxon>
        <taxon>Actinomycetes</taxon>
        <taxon>Micromonosporales</taxon>
        <taxon>Micromonosporaceae</taxon>
        <taxon>Paractinoplanes</taxon>
    </lineage>
</organism>
<dbReference type="Proteomes" id="UP001602245">
    <property type="component" value="Unassembled WGS sequence"/>
</dbReference>
<dbReference type="SUPFAM" id="SSF51445">
    <property type="entry name" value="(Trans)glycosidases"/>
    <property type="match status" value="1"/>
</dbReference>
<dbReference type="InterPro" id="IPR036881">
    <property type="entry name" value="Glyco_hydro_3_C_sf"/>
</dbReference>
<evidence type="ECO:0000259" key="5">
    <source>
        <dbReference type="SMART" id="SM01217"/>
    </source>
</evidence>
<dbReference type="InterPro" id="IPR036962">
    <property type="entry name" value="Glyco_hydro_3_N_sf"/>
</dbReference>
<keyword evidence="3 6" id="KW-0378">Hydrolase</keyword>
<feature type="signal peptide" evidence="4">
    <location>
        <begin position="1"/>
        <end position="27"/>
    </location>
</feature>
<reference evidence="6 7" key="1">
    <citation type="submission" date="2024-10" db="EMBL/GenBank/DDBJ databases">
        <title>The Natural Products Discovery Center: Release of the First 8490 Sequenced Strains for Exploring Actinobacteria Biosynthetic Diversity.</title>
        <authorList>
            <person name="Kalkreuter E."/>
            <person name="Kautsar S.A."/>
            <person name="Yang D."/>
            <person name="Bader C.D."/>
            <person name="Teijaro C.N."/>
            <person name="Fluegel L."/>
            <person name="Davis C.M."/>
            <person name="Simpson J.R."/>
            <person name="Lauterbach L."/>
            <person name="Steele A.D."/>
            <person name="Gui C."/>
            <person name="Meng S."/>
            <person name="Li G."/>
            <person name="Viehrig K."/>
            <person name="Ye F."/>
            <person name="Su P."/>
            <person name="Kiefer A.F."/>
            <person name="Nichols A."/>
            <person name="Cepeda A.J."/>
            <person name="Yan W."/>
            <person name="Fan B."/>
            <person name="Jiang Y."/>
            <person name="Adhikari A."/>
            <person name="Zheng C.-J."/>
            <person name="Schuster L."/>
            <person name="Cowan T.M."/>
            <person name="Smanski M.J."/>
            <person name="Chevrette M.G."/>
            <person name="De Carvalho L.P.S."/>
            <person name="Shen B."/>
        </authorList>
    </citation>
    <scope>NUCLEOTIDE SEQUENCE [LARGE SCALE GENOMIC DNA]</scope>
    <source>
        <strain evidence="6 7">NPDC000087</strain>
    </source>
</reference>
<dbReference type="Gene3D" id="3.20.20.300">
    <property type="entry name" value="Glycoside hydrolase, family 3, N-terminal domain"/>
    <property type="match status" value="1"/>
</dbReference>
<protein>
    <submittedName>
        <fullName evidence="6">Glycoside hydrolase family 3 C-terminal domain-containing protein</fullName>
    </submittedName>
</protein>
<dbReference type="InterPro" id="IPR044993">
    <property type="entry name" value="BXL"/>
</dbReference>
<dbReference type="InterPro" id="IPR003343">
    <property type="entry name" value="Big_2"/>
</dbReference>
<dbReference type="Pfam" id="PF10633">
    <property type="entry name" value="NPCBM_assoc"/>
    <property type="match status" value="2"/>
</dbReference>
<evidence type="ECO:0000256" key="1">
    <source>
        <dbReference type="ARBA" id="ARBA00005336"/>
    </source>
</evidence>
<evidence type="ECO:0000313" key="7">
    <source>
        <dbReference type="Proteomes" id="UP001602245"/>
    </source>
</evidence>
<dbReference type="EMBL" id="JBIAZU010000001">
    <property type="protein sequence ID" value="MFF5289353.1"/>
    <property type="molecule type" value="Genomic_DNA"/>
</dbReference>
<dbReference type="GO" id="GO:0016787">
    <property type="term" value="F:hydrolase activity"/>
    <property type="evidence" value="ECO:0007669"/>
    <property type="project" value="UniProtKB-KW"/>
</dbReference>
<dbReference type="SMART" id="SM01217">
    <property type="entry name" value="Fn3_like"/>
    <property type="match status" value="1"/>
</dbReference>
<dbReference type="InterPro" id="IPR001764">
    <property type="entry name" value="Glyco_hydro_3_N"/>
</dbReference>
<dbReference type="Pfam" id="PF01915">
    <property type="entry name" value="Glyco_hydro_3_C"/>
    <property type="match status" value="1"/>
</dbReference>
<keyword evidence="2 4" id="KW-0732">Signal</keyword>
<dbReference type="SUPFAM" id="SSF52279">
    <property type="entry name" value="Beta-D-glucan exohydrolase, C-terminal domain"/>
    <property type="match status" value="1"/>
</dbReference>
<accession>A0ABW6W8A5</accession>
<dbReference type="PANTHER" id="PTHR42721:SF3">
    <property type="entry name" value="BETA-D-XYLOSIDASE 5-RELATED"/>
    <property type="match status" value="1"/>
</dbReference>
<name>A0ABW6W8A5_9ACTN</name>
<gene>
    <name evidence="6" type="ORF">ACFY35_07940</name>
</gene>
<evidence type="ECO:0000313" key="6">
    <source>
        <dbReference type="EMBL" id="MFF5289353.1"/>
    </source>
</evidence>
<dbReference type="InterPro" id="IPR013783">
    <property type="entry name" value="Ig-like_fold"/>
</dbReference>
<dbReference type="InterPro" id="IPR002772">
    <property type="entry name" value="Glyco_hydro_3_C"/>
</dbReference>
<proteinExistence type="inferred from homology"/>
<dbReference type="Pfam" id="PF02368">
    <property type="entry name" value="Big_2"/>
    <property type="match status" value="1"/>
</dbReference>
<dbReference type="RefSeq" id="WP_020509691.1">
    <property type="nucleotide sequence ID" value="NZ_JBIAZU010000001.1"/>
</dbReference>
<dbReference type="PANTHER" id="PTHR42721">
    <property type="entry name" value="SUGAR HYDROLASE-RELATED"/>
    <property type="match status" value="1"/>
</dbReference>
<dbReference type="InterPro" id="IPR017853">
    <property type="entry name" value="GH"/>
</dbReference>
<dbReference type="Gene3D" id="3.40.50.1700">
    <property type="entry name" value="Glycoside hydrolase family 3 C-terminal domain"/>
    <property type="match status" value="1"/>
</dbReference>
<dbReference type="Pfam" id="PF00933">
    <property type="entry name" value="Glyco_hydro_3"/>
    <property type="match status" value="1"/>
</dbReference>
<dbReference type="InterPro" id="IPR008964">
    <property type="entry name" value="Invasin/intimin_cell_adhesion"/>
</dbReference>
<dbReference type="InterPro" id="IPR018905">
    <property type="entry name" value="A-galactase_NEW3"/>
</dbReference>
<dbReference type="Gene3D" id="2.60.40.10">
    <property type="entry name" value="Immunoglobulins"/>
    <property type="match status" value="2"/>
</dbReference>
<evidence type="ECO:0000256" key="3">
    <source>
        <dbReference type="ARBA" id="ARBA00022801"/>
    </source>
</evidence>
<dbReference type="InterPro" id="IPR026891">
    <property type="entry name" value="Fn3-like"/>
</dbReference>